<gene>
    <name evidence="2" type="ORF">FA13DRAFT_1483355</name>
</gene>
<dbReference type="GO" id="GO:0004672">
    <property type="term" value="F:protein kinase activity"/>
    <property type="evidence" value="ECO:0007669"/>
    <property type="project" value="InterPro"/>
</dbReference>
<keyword evidence="2" id="KW-0808">Transferase</keyword>
<comment type="caution">
    <text evidence="2">The sequence shown here is derived from an EMBL/GenBank/DDBJ whole genome shotgun (WGS) entry which is preliminary data.</text>
</comment>
<dbReference type="InterPro" id="IPR001245">
    <property type="entry name" value="Ser-Thr/Tyr_kinase_cat_dom"/>
</dbReference>
<proteinExistence type="predicted"/>
<dbReference type="Gene3D" id="1.10.510.10">
    <property type="entry name" value="Transferase(Phosphotransferase) domain 1"/>
    <property type="match status" value="1"/>
</dbReference>
<dbReference type="PROSITE" id="PS00108">
    <property type="entry name" value="PROTEIN_KINASE_ST"/>
    <property type="match status" value="1"/>
</dbReference>
<keyword evidence="3" id="KW-1185">Reference proteome</keyword>
<dbReference type="AlphaFoldDB" id="A0A4Y7TKJ4"/>
<protein>
    <submittedName>
        <fullName evidence="2">Kinase-like protein</fullName>
    </submittedName>
</protein>
<sequence length="381" mass="42861">MDTPACGVRVPHRHSWLSSIPSSRPESRIGCFWSTVATRHNLIIEAIQLLLKVHPSLEKGSGRRCSYIKVLVRLAGKRGRIPRDYRLNKYEGKVLLFQSPVVDIYKAGCPGRAVCLKQYRINPNAADNAKALSIREAIFWFNHQHPNVLPFLGVVETRTAFYLVSPYFEIGTLADYLQQPPTLDRRLLVHDIASGLHFFHSHNFVHADIKPQNIFVDASGRAVLADLGLSRLSDSDILTWPSVQTICPQLAPGIYPWLAPEILLLPEFLEPDKSGLLFVFTSASDVYALGGVIYEIFTGRRPFHDFSIKKIIQQVPQGVRPQKPESSEAAFTGLGLTEDIWKAIECCWDGNPNARPTMGDLLQEPFLVNLPDDRPQIRYES</sequence>
<dbReference type="PANTHER" id="PTHR23257">
    <property type="entry name" value="SERINE-THREONINE PROTEIN KINASE"/>
    <property type="match status" value="1"/>
</dbReference>
<dbReference type="InterPro" id="IPR000719">
    <property type="entry name" value="Prot_kinase_dom"/>
</dbReference>
<evidence type="ECO:0000313" key="2">
    <source>
        <dbReference type="EMBL" id="TEB34481.1"/>
    </source>
</evidence>
<dbReference type="SMART" id="SM00220">
    <property type="entry name" value="S_TKc"/>
    <property type="match status" value="1"/>
</dbReference>
<evidence type="ECO:0000313" key="3">
    <source>
        <dbReference type="Proteomes" id="UP000298030"/>
    </source>
</evidence>
<organism evidence="2 3">
    <name type="scientific">Coprinellus micaceus</name>
    <name type="common">Glistening ink-cap mushroom</name>
    <name type="synonym">Coprinus micaceus</name>
    <dbReference type="NCBI Taxonomy" id="71717"/>
    <lineage>
        <taxon>Eukaryota</taxon>
        <taxon>Fungi</taxon>
        <taxon>Dikarya</taxon>
        <taxon>Basidiomycota</taxon>
        <taxon>Agaricomycotina</taxon>
        <taxon>Agaricomycetes</taxon>
        <taxon>Agaricomycetidae</taxon>
        <taxon>Agaricales</taxon>
        <taxon>Agaricineae</taxon>
        <taxon>Psathyrellaceae</taxon>
        <taxon>Coprinellus</taxon>
    </lineage>
</organism>
<dbReference type="SUPFAM" id="SSF56112">
    <property type="entry name" value="Protein kinase-like (PK-like)"/>
    <property type="match status" value="1"/>
</dbReference>
<dbReference type="EMBL" id="QPFP01000009">
    <property type="protein sequence ID" value="TEB34481.1"/>
    <property type="molecule type" value="Genomic_DNA"/>
</dbReference>
<reference evidence="2 3" key="1">
    <citation type="journal article" date="2019" name="Nat. Ecol. Evol.">
        <title>Megaphylogeny resolves global patterns of mushroom evolution.</title>
        <authorList>
            <person name="Varga T."/>
            <person name="Krizsan K."/>
            <person name="Foldi C."/>
            <person name="Dima B."/>
            <person name="Sanchez-Garcia M."/>
            <person name="Sanchez-Ramirez S."/>
            <person name="Szollosi G.J."/>
            <person name="Szarkandi J.G."/>
            <person name="Papp V."/>
            <person name="Albert L."/>
            <person name="Andreopoulos W."/>
            <person name="Angelini C."/>
            <person name="Antonin V."/>
            <person name="Barry K.W."/>
            <person name="Bougher N.L."/>
            <person name="Buchanan P."/>
            <person name="Buyck B."/>
            <person name="Bense V."/>
            <person name="Catcheside P."/>
            <person name="Chovatia M."/>
            <person name="Cooper J."/>
            <person name="Damon W."/>
            <person name="Desjardin D."/>
            <person name="Finy P."/>
            <person name="Geml J."/>
            <person name="Haridas S."/>
            <person name="Hughes K."/>
            <person name="Justo A."/>
            <person name="Karasinski D."/>
            <person name="Kautmanova I."/>
            <person name="Kiss B."/>
            <person name="Kocsube S."/>
            <person name="Kotiranta H."/>
            <person name="LaButti K.M."/>
            <person name="Lechner B.E."/>
            <person name="Liimatainen K."/>
            <person name="Lipzen A."/>
            <person name="Lukacs Z."/>
            <person name="Mihaltcheva S."/>
            <person name="Morgado L.N."/>
            <person name="Niskanen T."/>
            <person name="Noordeloos M.E."/>
            <person name="Ohm R.A."/>
            <person name="Ortiz-Santana B."/>
            <person name="Ovrebo C."/>
            <person name="Racz N."/>
            <person name="Riley R."/>
            <person name="Savchenko A."/>
            <person name="Shiryaev A."/>
            <person name="Soop K."/>
            <person name="Spirin V."/>
            <person name="Szebenyi C."/>
            <person name="Tomsovsky M."/>
            <person name="Tulloss R.E."/>
            <person name="Uehling J."/>
            <person name="Grigoriev I.V."/>
            <person name="Vagvolgyi C."/>
            <person name="Papp T."/>
            <person name="Martin F.M."/>
            <person name="Miettinen O."/>
            <person name="Hibbett D.S."/>
            <person name="Nagy L.G."/>
        </authorList>
    </citation>
    <scope>NUCLEOTIDE SEQUENCE [LARGE SCALE GENOMIC DNA]</scope>
    <source>
        <strain evidence="2 3">FP101781</strain>
    </source>
</reference>
<dbReference type="GO" id="GO:0005524">
    <property type="term" value="F:ATP binding"/>
    <property type="evidence" value="ECO:0007669"/>
    <property type="project" value="InterPro"/>
</dbReference>
<feature type="domain" description="Protein kinase" evidence="1">
    <location>
        <begin position="67"/>
        <end position="367"/>
    </location>
</feature>
<keyword evidence="2" id="KW-0418">Kinase</keyword>
<dbReference type="InterPro" id="IPR008271">
    <property type="entry name" value="Ser/Thr_kinase_AS"/>
</dbReference>
<dbReference type="OrthoDB" id="122279at2759"/>
<dbReference type="InterPro" id="IPR011009">
    <property type="entry name" value="Kinase-like_dom_sf"/>
</dbReference>
<evidence type="ECO:0000259" key="1">
    <source>
        <dbReference type="PROSITE" id="PS50011"/>
    </source>
</evidence>
<accession>A0A4Y7TKJ4</accession>
<dbReference type="STRING" id="71717.A0A4Y7TKJ4"/>
<name>A0A4Y7TKJ4_COPMI</name>
<dbReference type="InterPro" id="IPR050167">
    <property type="entry name" value="Ser_Thr_protein_kinase"/>
</dbReference>
<dbReference type="Pfam" id="PF07714">
    <property type="entry name" value="PK_Tyr_Ser-Thr"/>
    <property type="match status" value="1"/>
</dbReference>
<dbReference type="Proteomes" id="UP000298030">
    <property type="component" value="Unassembled WGS sequence"/>
</dbReference>
<dbReference type="PROSITE" id="PS50011">
    <property type="entry name" value="PROTEIN_KINASE_DOM"/>
    <property type="match status" value="1"/>
</dbReference>